<reference evidence="1 2" key="1">
    <citation type="submission" date="2015-09" db="EMBL/GenBank/DDBJ databases">
        <title>Atta colombica WGS genome.</title>
        <authorList>
            <person name="Nygaard S."/>
            <person name="Hu H."/>
            <person name="Boomsma J."/>
            <person name="Zhang G."/>
        </authorList>
    </citation>
    <scope>NUCLEOTIDE SEQUENCE [LARGE SCALE GENOMIC DNA]</scope>
    <source>
        <strain evidence="1">Treedump-2</strain>
        <tissue evidence="1">Whole body</tissue>
    </source>
</reference>
<dbReference type="Proteomes" id="UP000078540">
    <property type="component" value="Unassembled WGS sequence"/>
</dbReference>
<organism evidence="1 2">
    <name type="scientific">Atta colombica</name>
    <dbReference type="NCBI Taxonomy" id="520822"/>
    <lineage>
        <taxon>Eukaryota</taxon>
        <taxon>Metazoa</taxon>
        <taxon>Ecdysozoa</taxon>
        <taxon>Arthropoda</taxon>
        <taxon>Hexapoda</taxon>
        <taxon>Insecta</taxon>
        <taxon>Pterygota</taxon>
        <taxon>Neoptera</taxon>
        <taxon>Endopterygota</taxon>
        <taxon>Hymenoptera</taxon>
        <taxon>Apocrita</taxon>
        <taxon>Aculeata</taxon>
        <taxon>Formicoidea</taxon>
        <taxon>Formicidae</taxon>
        <taxon>Myrmicinae</taxon>
        <taxon>Atta</taxon>
    </lineage>
</organism>
<proteinExistence type="predicted"/>
<dbReference type="AlphaFoldDB" id="A0A195B983"/>
<sequence>MPAEATFISTLWKFQFRTGEKSRWIAKVKATEVQKRPRILARYVSLSFPFTLTEDIFDAVSIAKLVNDNDELITSFEFCHFLLGDFYEL</sequence>
<evidence type="ECO:0000313" key="1">
    <source>
        <dbReference type="EMBL" id="KYM80790.1"/>
    </source>
</evidence>
<keyword evidence="2" id="KW-1185">Reference proteome</keyword>
<gene>
    <name evidence="1" type="ORF">ALC53_08791</name>
</gene>
<dbReference type="EMBL" id="KQ976556">
    <property type="protein sequence ID" value="KYM80790.1"/>
    <property type="molecule type" value="Genomic_DNA"/>
</dbReference>
<name>A0A195B983_9HYME</name>
<protein>
    <submittedName>
        <fullName evidence="1">Uncharacterized protein</fullName>
    </submittedName>
</protein>
<evidence type="ECO:0000313" key="2">
    <source>
        <dbReference type="Proteomes" id="UP000078540"/>
    </source>
</evidence>
<accession>A0A195B983</accession>